<dbReference type="EC" id="3.4.21.-" evidence="12"/>
<dbReference type="InterPro" id="IPR009003">
    <property type="entry name" value="Peptidase_S1_PA"/>
</dbReference>
<dbReference type="EMBL" id="JADBJN010000003">
    <property type="protein sequence ID" value="KAG5671085.1"/>
    <property type="molecule type" value="Genomic_DNA"/>
</dbReference>
<evidence type="ECO:0000313" key="17">
    <source>
        <dbReference type="Proteomes" id="UP001107558"/>
    </source>
</evidence>
<dbReference type="InterPro" id="IPR051487">
    <property type="entry name" value="Ser/Thr_Proteases_Immune/Dev"/>
</dbReference>
<evidence type="ECO:0000256" key="6">
    <source>
        <dbReference type="ARBA" id="ARBA00022801"/>
    </source>
</evidence>
<keyword evidence="8" id="KW-0391">Immunity</keyword>
<comment type="subcellular location">
    <subcellularLocation>
        <location evidence="1 13">Secreted</location>
    </subcellularLocation>
</comment>
<dbReference type="AlphaFoldDB" id="A0A9J6BMZ3"/>
<dbReference type="SMART" id="SM00680">
    <property type="entry name" value="CLIP"/>
    <property type="match status" value="1"/>
</dbReference>
<dbReference type="PROSITE" id="PS50240">
    <property type="entry name" value="TRYPSIN_DOM"/>
    <property type="match status" value="1"/>
</dbReference>
<evidence type="ECO:0000256" key="3">
    <source>
        <dbReference type="ARBA" id="ARBA00022588"/>
    </source>
</evidence>
<dbReference type="InterPro" id="IPR043504">
    <property type="entry name" value="Peptidase_S1_PA_chymotrypsin"/>
</dbReference>
<evidence type="ECO:0000256" key="5">
    <source>
        <dbReference type="ARBA" id="ARBA00022729"/>
    </source>
</evidence>
<dbReference type="FunFam" id="2.40.10.10:FF:000028">
    <property type="entry name" value="Serine protease easter"/>
    <property type="match status" value="1"/>
</dbReference>
<evidence type="ECO:0000256" key="8">
    <source>
        <dbReference type="ARBA" id="ARBA00022859"/>
    </source>
</evidence>
<evidence type="ECO:0000256" key="1">
    <source>
        <dbReference type="ARBA" id="ARBA00004613"/>
    </source>
</evidence>
<dbReference type="CDD" id="cd00190">
    <property type="entry name" value="Tryp_SPc"/>
    <property type="match status" value="1"/>
</dbReference>
<reference evidence="16" key="1">
    <citation type="submission" date="2021-03" db="EMBL/GenBank/DDBJ databases">
        <title>Chromosome level genome of the anhydrobiotic midge Polypedilum vanderplanki.</title>
        <authorList>
            <person name="Yoshida Y."/>
            <person name="Kikawada T."/>
            <person name="Gusev O."/>
        </authorList>
    </citation>
    <scope>NUCLEOTIDE SEQUENCE</scope>
    <source>
        <strain evidence="16">NIAS01</strain>
        <tissue evidence="16">Whole body or cell culture</tissue>
    </source>
</reference>
<evidence type="ECO:0000256" key="2">
    <source>
        <dbReference type="ARBA" id="ARBA00022525"/>
    </source>
</evidence>
<feature type="domain" description="Clip" evidence="15">
    <location>
        <begin position="25"/>
        <end position="78"/>
    </location>
</feature>
<evidence type="ECO:0000259" key="15">
    <source>
        <dbReference type="PROSITE" id="PS51888"/>
    </source>
</evidence>
<dbReference type="PROSITE" id="PS51888">
    <property type="entry name" value="CLIP"/>
    <property type="match status" value="1"/>
</dbReference>
<accession>A0A9J6BMZ3</accession>
<keyword evidence="10" id="KW-0325">Glycoprotein</keyword>
<dbReference type="InterPro" id="IPR001314">
    <property type="entry name" value="Peptidase_S1A"/>
</dbReference>
<evidence type="ECO:0000256" key="7">
    <source>
        <dbReference type="ARBA" id="ARBA00022825"/>
    </source>
</evidence>
<dbReference type="Pfam" id="PF00089">
    <property type="entry name" value="Trypsin"/>
    <property type="match status" value="1"/>
</dbReference>
<evidence type="ECO:0000256" key="13">
    <source>
        <dbReference type="RuleBase" id="RU366078"/>
    </source>
</evidence>
<gene>
    <name evidence="16" type="ORF">PVAND_001299</name>
</gene>
<dbReference type="SUPFAM" id="SSF50494">
    <property type="entry name" value="Trypsin-like serine proteases"/>
    <property type="match status" value="1"/>
</dbReference>
<feature type="domain" description="Peptidase S1" evidence="14">
    <location>
        <begin position="122"/>
        <end position="385"/>
    </location>
</feature>
<organism evidence="16 17">
    <name type="scientific">Polypedilum vanderplanki</name>
    <name type="common">Sleeping chironomid midge</name>
    <dbReference type="NCBI Taxonomy" id="319348"/>
    <lineage>
        <taxon>Eukaryota</taxon>
        <taxon>Metazoa</taxon>
        <taxon>Ecdysozoa</taxon>
        <taxon>Arthropoda</taxon>
        <taxon>Hexapoda</taxon>
        <taxon>Insecta</taxon>
        <taxon>Pterygota</taxon>
        <taxon>Neoptera</taxon>
        <taxon>Endopterygota</taxon>
        <taxon>Diptera</taxon>
        <taxon>Nematocera</taxon>
        <taxon>Chironomoidea</taxon>
        <taxon>Chironomidae</taxon>
        <taxon>Chironominae</taxon>
        <taxon>Polypedilum</taxon>
        <taxon>Polypedilum</taxon>
    </lineage>
</organism>
<keyword evidence="6 12" id="KW-0378">Hydrolase</keyword>
<evidence type="ECO:0000256" key="10">
    <source>
        <dbReference type="ARBA" id="ARBA00023180"/>
    </source>
</evidence>
<dbReference type="Pfam" id="PF12032">
    <property type="entry name" value="CLIP"/>
    <property type="match status" value="1"/>
</dbReference>
<sequence length="386" mass="42795">MKLLSLIFISTLSAASAQSFQSFGRCYTPDEYRGNCIPFKSCASLFALTQKKPVETKDRLFISLSQCGFRDGQPLVCCNDQPATTAAPIPPPSVQPPPSNINDRYGLLPKPPVCGVDFENRIYGGNITEIDEYPWMTLLGYSKPQNKQGFHCGGSLISNRYVITASHCVNGKDLPPTWTLSHVRLGEWDTATAQDCDENYLNERICSPPPIDIAIEEKIPHPQYDPFSNNQHNDIALLRLAQTVTFNEYVRPICLPLDQSLRDNNFVKQTMSVAGWGKTESKSASNVKLKVNVDGVSNENCNKVYNSEHRQIIDTQICAGGVKGQDSCRGDSGGPLMRQNEKGVPPYWYLAALVSYGPSPCGLENWPGVYTRVGKYIDWIASTVRE</sequence>
<comment type="caution">
    <text evidence="16">The sequence shown here is derived from an EMBL/GenBank/DDBJ whole genome shotgun (WGS) entry which is preliminary data.</text>
</comment>
<evidence type="ECO:0000256" key="12">
    <source>
        <dbReference type="RuleBase" id="RU363034"/>
    </source>
</evidence>
<dbReference type="Gene3D" id="2.40.10.10">
    <property type="entry name" value="Trypsin-like serine proteases"/>
    <property type="match status" value="2"/>
</dbReference>
<dbReference type="PROSITE" id="PS00134">
    <property type="entry name" value="TRYPSIN_HIS"/>
    <property type="match status" value="1"/>
</dbReference>
<dbReference type="InterPro" id="IPR022700">
    <property type="entry name" value="CLIP"/>
</dbReference>
<evidence type="ECO:0000256" key="11">
    <source>
        <dbReference type="ARBA" id="ARBA00024195"/>
    </source>
</evidence>
<dbReference type="PROSITE" id="PS00135">
    <property type="entry name" value="TRYPSIN_SER"/>
    <property type="match status" value="1"/>
</dbReference>
<keyword evidence="3" id="KW-0399">Innate immunity</keyword>
<dbReference type="GO" id="GO:0045087">
    <property type="term" value="P:innate immune response"/>
    <property type="evidence" value="ECO:0007669"/>
    <property type="project" value="UniProtKB-KW"/>
</dbReference>
<keyword evidence="4 12" id="KW-0645">Protease</keyword>
<dbReference type="OrthoDB" id="7787467at2759"/>
<evidence type="ECO:0000313" key="16">
    <source>
        <dbReference type="EMBL" id="KAG5671085.1"/>
    </source>
</evidence>
<protein>
    <recommendedName>
        <fullName evidence="13">CLIP domain-containing serine protease</fullName>
        <ecNumber evidence="12">3.4.21.-</ecNumber>
    </recommendedName>
</protein>
<dbReference type="FunFam" id="2.40.10.10:FF:000084">
    <property type="entry name" value="Serine protease easter"/>
    <property type="match status" value="1"/>
</dbReference>
<proteinExistence type="inferred from homology"/>
<keyword evidence="7 12" id="KW-0720">Serine protease</keyword>
<dbReference type="Proteomes" id="UP001107558">
    <property type="component" value="Chromosome 3"/>
</dbReference>
<dbReference type="InterPro" id="IPR033116">
    <property type="entry name" value="TRYPSIN_SER"/>
</dbReference>
<evidence type="ECO:0000256" key="4">
    <source>
        <dbReference type="ARBA" id="ARBA00022670"/>
    </source>
</evidence>
<keyword evidence="9" id="KW-1015">Disulfide bond</keyword>
<dbReference type="PANTHER" id="PTHR24256">
    <property type="entry name" value="TRYPTASE-RELATED"/>
    <property type="match status" value="1"/>
</dbReference>
<feature type="signal peptide" evidence="13">
    <location>
        <begin position="1"/>
        <end position="17"/>
    </location>
</feature>
<comment type="domain">
    <text evidence="13">The clip domain consists of 35-55 residues which are 'knitted' together usually by 3 conserved disulfide bonds forming a clip-like compact structure.</text>
</comment>
<dbReference type="InterPro" id="IPR038565">
    <property type="entry name" value="CLIP_sf"/>
</dbReference>
<dbReference type="SMART" id="SM00020">
    <property type="entry name" value="Tryp_SPc"/>
    <property type="match status" value="1"/>
</dbReference>
<dbReference type="GO" id="GO:0005576">
    <property type="term" value="C:extracellular region"/>
    <property type="evidence" value="ECO:0007669"/>
    <property type="project" value="UniProtKB-SubCell"/>
</dbReference>
<dbReference type="InterPro" id="IPR001254">
    <property type="entry name" value="Trypsin_dom"/>
</dbReference>
<feature type="chain" id="PRO_5039962632" description="CLIP domain-containing serine protease" evidence="13">
    <location>
        <begin position="18"/>
        <end position="386"/>
    </location>
</feature>
<evidence type="ECO:0000256" key="9">
    <source>
        <dbReference type="ARBA" id="ARBA00023157"/>
    </source>
</evidence>
<dbReference type="GO" id="GO:0006508">
    <property type="term" value="P:proteolysis"/>
    <property type="evidence" value="ECO:0007669"/>
    <property type="project" value="UniProtKB-KW"/>
</dbReference>
<comment type="similarity">
    <text evidence="11 13">Belongs to the peptidase S1 family. CLIP subfamily.</text>
</comment>
<dbReference type="PRINTS" id="PR00722">
    <property type="entry name" value="CHYMOTRYPSIN"/>
</dbReference>
<keyword evidence="5 13" id="KW-0732">Signal</keyword>
<name>A0A9J6BMZ3_POLVA</name>
<dbReference type="GO" id="GO:0004252">
    <property type="term" value="F:serine-type endopeptidase activity"/>
    <property type="evidence" value="ECO:0007669"/>
    <property type="project" value="UniProtKB-UniRule"/>
</dbReference>
<dbReference type="Gene3D" id="3.30.1640.30">
    <property type="match status" value="1"/>
</dbReference>
<dbReference type="InterPro" id="IPR018114">
    <property type="entry name" value="TRYPSIN_HIS"/>
</dbReference>
<keyword evidence="17" id="KW-1185">Reference proteome</keyword>
<keyword evidence="2 13" id="KW-0964">Secreted</keyword>
<evidence type="ECO:0000259" key="14">
    <source>
        <dbReference type="PROSITE" id="PS50240"/>
    </source>
</evidence>